<accession>A0A9D0YXZ8</accession>
<proteinExistence type="predicted"/>
<evidence type="ECO:0000313" key="2">
    <source>
        <dbReference type="Proteomes" id="UP000886819"/>
    </source>
</evidence>
<dbReference type="Proteomes" id="UP000886819">
    <property type="component" value="Unassembled WGS sequence"/>
</dbReference>
<gene>
    <name evidence="1" type="ORF">IAA66_10250</name>
</gene>
<comment type="caution">
    <text evidence="1">The sequence shown here is derived from an EMBL/GenBank/DDBJ whole genome shotgun (WGS) entry which is preliminary data.</text>
</comment>
<reference evidence="1" key="1">
    <citation type="submission" date="2020-10" db="EMBL/GenBank/DDBJ databases">
        <authorList>
            <person name="Gilroy R."/>
        </authorList>
    </citation>
    <scope>NUCLEOTIDE SEQUENCE</scope>
    <source>
        <strain evidence="1">ChiHile30-977</strain>
    </source>
</reference>
<protein>
    <submittedName>
        <fullName evidence="1">Uncharacterized protein</fullName>
    </submittedName>
</protein>
<evidence type="ECO:0000313" key="1">
    <source>
        <dbReference type="EMBL" id="HIQ63940.1"/>
    </source>
</evidence>
<name>A0A9D0YXZ8_9FIRM</name>
<dbReference type="AlphaFoldDB" id="A0A9D0YXZ8"/>
<sequence length="172" mass="18642">MFKLLKKVPIPAAVAFMVVCLLLGVAKGNQNALDAALADAEAYLPEIQELIGDRVQSAANLLVLCDRYAADEPWTEALSTVRDSLVYAQKPSDIIRANDQLTFTAQAASEALTPLVTEQDMRLLTGVMDTLASDQGILERVIGAYNEALQEAEAVYAVLPTRMLLSMPEAFQ</sequence>
<dbReference type="EMBL" id="DVFI01000141">
    <property type="protein sequence ID" value="HIQ63940.1"/>
    <property type="molecule type" value="Genomic_DNA"/>
</dbReference>
<organism evidence="1 2">
    <name type="scientific">Candidatus Avichristensenella intestinipullorum</name>
    <dbReference type="NCBI Taxonomy" id="2840693"/>
    <lineage>
        <taxon>Bacteria</taxon>
        <taxon>Bacillati</taxon>
        <taxon>Bacillota</taxon>
        <taxon>Clostridia</taxon>
        <taxon>Candidatus Avichristensenella</taxon>
    </lineage>
</organism>
<reference evidence="1" key="2">
    <citation type="journal article" date="2021" name="PeerJ">
        <title>Extensive microbial diversity within the chicken gut microbiome revealed by metagenomics and culture.</title>
        <authorList>
            <person name="Gilroy R."/>
            <person name="Ravi A."/>
            <person name="Getino M."/>
            <person name="Pursley I."/>
            <person name="Horton D.L."/>
            <person name="Alikhan N.F."/>
            <person name="Baker D."/>
            <person name="Gharbi K."/>
            <person name="Hall N."/>
            <person name="Watson M."/>
            <person name="Adriaenssens E.M."/>
            <person name="Foster-Nyarko E."/>
            <person name="Jarju S."/>
            <person name="Secka A."/>
            <person name="Antonio M."/>
            <person name="Oren A."/>
            <person name="Chaudhuri R.R."/>
            <person name="La Ragione R."/>
            <person name="Hildebrand F."/>
            <person name="Pallen M.J."/>
        </authorList>
    </citation>
    <scope>NUCLEOTIDE SEQUENCE</scope>
    <source>
        <strain evidence="1">ChiHile30-977</strain>
    </source>
</reference>